<evidence type="ECO:0000313" key="2">
    <source>
        <dbReference type="Proteomes" id="UP001501570"/>
    </source>
</evidence>
<reference evidence="2" key="1">
    <citation type="journal article" date="2019" name="Int. J. Syst. Evol. Microbiol.">
        <title>The Global Catalogue of Microorganisms (GCM) 10K type strain sequencing project: providing services to taxonomists for standard genome sequencing and annotation.</title>
        <authorList>
            <consortium name="The Broad Institute Genomics Platform"/>
            <consortium name="The Broad Institute Genome Sequencing Center for Infectious Disease"/>
            <person name="Wu L."/>
            <person name="Ma J."/>
        </authorList>
    </citation>
    <scope>NUCLEOTIDE SEQUENCE [LARGE SCALE GENOMIC DNA]</scope>
    <source>
        <strain evidence="2">JCM 18304</strain>
    </source>
</reference>
<evidence type="ECO:0000313" key="1">
    <source>
        <dbReference type="EMBL" id="GAA5185245.1"/>
    </source>
</evidence>
<sequence length="89" mass="9497">MVGADALTSAGARQAFNGRCTQVLINPALSTDTFDAVQSAASDASDVLLLHYSGRGAWREQFVTPAMACSYRKRALPAHGGVVEYSFWS</sequence>
<proteinExistence type="predicted"/>
<accession>A0ABP9RRQ5</accession>
<protein>
    <submittedName>
        <fullName evidence="1">Uncharacterized protein</fullName>
    </submittedName>
</protein>
<keyword evidence="2" id="KW-1185">Reference proteome</keyword>
<dbReference type="EMBL" id="BAABJQ010000007">
    <property type="protein sequence ID" value="GAA5185245.1"/>
    <property type="molecule type" value="Genomic_DNA"/>
</dbReference>
<organism evidence="1 2">
    <name type="scientific">Rugosimonospora acidiphila</name>
    <dbReference type="NCBI Taxonomy" id="556531"/>
    <lineage>
        <taxon>Bacteria</taxon>
        <taxon>Bacillati</taxon>
        <taxon>Actinomycetota</taxon>
        <taxon>Actinomycetes</taxon>
        <taxon>Micromonosporales</taxon>
        <taxon>Micromonosporaceae</taxon>
        <taxon>Rugosimonospora</taxon>
    </lineage>
</organism>
<comment type="caution">
    <text evidence="1">The sequence shown here is derived from an EMBL/GenBank/DDBJ whole genome shotgun (WGS) entry which is preliminary data.</text>
</comment>
<dbReference type="Proteomes" id="UP001501570">
    <property type="component" value="Unassembled WGS sequence"/>
</dbReference>
<gene>
    <name evidence="1" type="ORF">GCM10023322_28620</name>
</gene>
<name>A0ABP9RRQ5_9ACTN</name>